<dbReference type="PANTHER" id="PTHR43304:SF1">
    <property type="entry name" value="PAC DOMAIN-CONTAINING PROTEIN"/>
    <property type="match status" value="1"/>
</dbReference>
<organism evidence="11 12">
    <name type="scientific">Halopelagius longus</name>
    <dbReference type="NCBI Taxonomy" id="1236180"/>
    <lineage>
        <taxon>Archaea</taxon>
        <taxon>Methanobacteriati</taxon>
        <taxon>Methanobacteriota</taxon>
        <taxon>Stenosarchaea group</taxon>
        <taxon>Halobacteria</taxon>
        <taxon>Halobacteriales</taxon>
        <taxon>Haloferacaceae</taxon>
    </lineage>
</organism>
<comment type="catalytic activity">
    <reaction evidence="1">
        <text>ATP + protein L-histidine = ADP + protein N-phospho-L-histidine.</text>
        <dbReference type="EC" id="2.7.13.3"/>
    </reaction>
</comment>
<keyword evidence="5" id="KW-0418">Kinase</keyword>
<dbReference type="SUPFAM" id="SSF55874">
    <property type="entry name" value="ATPase domain of HSP90 chaperone/DNA topoisomerase II/histidine kinase"/>
    <property type="match status" value="1"/>
</dbReference>
<dbReference type="InterPro" id="IPR052162">
    <property type="entry name" value="Sensor_kinase/Photoreceptor"/>
</dbReference>
<keyword evidence="13" id="KW-1185">Reference proteome</keyword>
<dbReference type="InterPro" id="IPR005467">
    <property type="entry name" value="His_kinase_dom"/>
</dbReference>
<dbReference type="SMART" id="SM00387">
    <property type="entry name" value="HATPase_c"/>
    <property type="match status" value="1"/>
</dbReference>
<evidence type="ECO:0000256" key="5">
    <source>
        <dbReference type="ARBA" id="ARBA00022777"/>
    </source>
</evidence>
<keyword evidence="6" id="KW-1133">Transmembrane helix</keyword>
<protein>
    <recommendedName>
        <fullName evidence="2">histidine kinase</fullName>
        <ecNumber evidence="2">2.7.13.3</ecNumber>
    </recommendedName>
</protein>
<evidence type="ECO:0000256" key="6">
    <source>
        <dbReference type="SAM" id="Phobius"/>
    </source>
</evidence>
<dbReference type="InterPro" id="IPR003661">
    <property type="entry name" value="HisK_dim/P_dom"/>
</dbReference>
<feature type="domain" description="PAS" evidence="8">
    <location>
        <begin position="155"/>
        <end position="210"/>
    </location>
</feature>
<evidence type="ECO:0000313" key="13">
    <source>
        <dbReference type="Proteomes" id="UP000255421"/>
    </source>
</evidence>
<dbReference type="Pfam" id="PF13426">
    <property type="entry name" value="PAS_9"/>
    <property type="match status" value="1"/>
</dbReference>
<dbReference type="SMART" id="SM00091">
    <property type="entry name" value="PAS"/>
    <property type="match status" value="1"/>
</dbReference>
<dbReference type="PRINTS" id="PR00344">
    <property type="entry name" value="BCTRLSENSOR"/>
</dbReference>
<dbReference type="Pfam" id="PF02518">
    <property type="entry name" value="HATPase_c"/>
    <property type="match status" value="1"/>
</dbReference>
<dbReference type="InterPro" id="IPR004358">
    <property type="entry name" value="Sig_transdc_His_kin-like_C"/>
</dbReference>
<dbReference type="Gene3D" id="3.30.565.10">
    <property type="entry name" value="Histidine kinase-like ATPase, C-terminal domain"/>
    <property type="match status" value="1"/>
</dbReference>
<dbReference type="Gene3D" id="3.30.450.20">
    <property type="entry name" value="PAS domain"/>
    <property type="match status" value="1"/>
</dbReference>
<keyword evidence="4" id="KW-0808">Transferase</keyword>
<gene>
    <name evidence="10" type="ORF">DWB78_06515</name>
    <name evidence="11" type="ORF">SAMN05216278_2501</name>
</gene>
<dbReference type="EMBL" id="QQST01000001">
    <property type="protein sequence ID" value="RDI71406.1"/>
    <property type="molecule type" value="Genomic_DNA"/>
</dbReference>
<feature type="transmembrane region" description="Helical" evidence="6">
    <location>
        <begin position="106"/>
        <end position="125"/>
    </location>
</feature>
<dbReference type="CDD" id="cd00082">
    <property type="entry name" value="HisKA"/>
    <property type="match status" value="1"/>
</dbReference>
<evidence type="ECO:0000259" key="9">
    <source>
        <dbReference type="PROSITE" id="PS50113"/>
    </source>
</evidence>
<accession>A0A1H1DQC4</accession>
<feature type="domain" description="PAC" evidence="9">
    <location>
        <begin position="226"/>
        <end position="277"/>
    </location>
</feature>
<dbReference type="PROSITE" id="PS50113">
    <property type="entry name" value="PAC"/>
    <property type="match status" value="1"/>
</dbReference>
<feature type="transmembrane region" description="Helical" evidence="6">
    <location>
        <begin position="40"/>
        <end position="61"/>
    </location>
</feature>
<feature type="domain" description="Histidine kinase" evidence="7">
    <location>
        <begin position="288"/>
        <end position="501"/>
    </location>
</feature>
<name>A0A1H1DQC4_9EURY</name>
<proteinExistence type="predicted"/>
<reference evidence="11" key="2">
    <citation type="submission" date="2016-10" db="EMBL/GenBank/DDBJ databases">
        <authorList>
            <person name="de Groot N.N."/>
        </authorList>
    </citation>
    <scope>NUCLEOTIDE SEQUENCE [LARGE SCALE GENOMIC DNA]</scope>
    <source>
        <strain evidence="11">CGMCC 1.12397</strain>
    </source>
</reference>
<evidence type="ECO:0000256" key="3">
    <source>
        <dbReference type="ARBA" id="ARBA00022553"/>
    </source>
</evidence>
<reference evidence="12" key="1">
    <citation type="submission" date="2016-10" db="EMBL/GenBank/DDBJ databases">
        <authorList>
            <person name="Varghese N."/>
            <person name="Submissions S."/>
        </authorList>
    </citation>
    <scope>NUCLEOTIDE SEQUENCE [LARGE SCALE GENOMIC DNA]</scope>
    <source>
        <strain evidence="12">CGMCC 1.12397</strain>
    </source>
</reference>
<dbReference type="SMART" id="SM00388">
    <property type="entry name" value="HisKA"/>
    <property type="match status" value="1"/>
</dbReference>
<evidence type="ECO:0000256" key="4">
    <source>
        <dbReference type="ARBA" id="ARBA00022679"/>
    </source>
</evidence>
<dbReference type="SUPFAM" id="SSF47384">
    <property type="entry name" value="Homodimeric domain of signal transducing histidine kinase"/>
    <property type="match status" value="1"/>
</dbReference>
<keyword evidence="6" id="KW-0472">Membrane</keyword>
<evidence type="ECO:0000259" key="8">
    <source>
        <dbReference type="PROSITE" id="PS50112"/>
    </source>
</evidence>
<dbReference type="AlphaFoldDB" id="A0A1H1DQC4"/>
<evidence type="ECO:0000256" key="1">
    <source>
        <dbReference type="ARBA" id="ARBA00000085"/>
    </source>
</evidence>
<dbReference type="NCBIfam" id="TIGR00229">
    <property type="entry name" value="sensory_box"/>
    <property type="match status" value="1"/>
</dbReference>
<feature type="transmembrane region" description="Helical" evidence="6">
    <location>
        <begin position="12"/>
        <end position="34"/>
    </location>
</feature>
<dbReference type="SUPFAM" id="SSF55785">
    <property type="entry name" value="PYP-like sensor domain (PAS domain)"/>
    <property type="match status" value="1"/>
</dbReference>
<dbReference type="Pfam" id="PF00512">
    <property type="entry name" value="HisKA"/>
    <property type="match status" value="1"/>
</dbReference>
<dbReference type="Pfam" id="PF16926">
    <property type="entry name" value="HisKA_4TM"/>
    <property type="match status" value="1"/>
</dbReference>
<dbReference type="InterPro" id="IPR031623">
    <property type="entry name" value="HisKA_4TM"/>
</dbReference>
<dbReference type="CDD" id="cd00130">
    <property type="entry name" value="PAS"/>
    <property type="match status" value="1"/>
</dbReference>
<dbReference type="Proteomes" id="UP000199289">
    <property type="component" value="Unassembled WGS sequence"/>
</dbReference>
<dbReference type="InterPro" id="IPR035965">
    <property type="entry name" value="PAS-like_dom_sf"/>
</dbReference>
<dbReference type="InterPro" id="IPR036890">
    <property type="entry name" value="HATPase_C_sf"/>
</dbReference>
<evidence type="ECO:0000259" key="7">
    <source>
        <dbReference type="PROSITE" id="PS50109"/>
    </source>
</evidence>
<dbReference type="OrthoDB" id="106630at2157"/>
<dbReference type="GO" id="GO:0000155">
    <property type="term" value="F:phosphorelay sensor kinase activity"/>
    <property type="evidence" value="ECO:0007669"/>
    <property type="project" value="InterPro"/>
</dbReference>
<feature type="transmembrane region" description="Helical" evidence="6">
    <location>
        <begin position="82"/>
        <end position="100"/>
    </location>
</feature>
<dbReference type="PANTHER" id="PTHR43304">
    <property type="entry name" value="PHYTOCHROME-LIKE PROTEIN CPH1"/>
    <property type="match status" value="1"/>
</dbReference>
<dbReference type="PROSITE" id="PS50112">
    <property type="entry name" value="PAS"/>
    <property type="match status" value="1"/>
</dbReference>
<evidence type="ECO:0000313" key="11">
    <source>
        <dbReference type="EMBL" id="SDQ78066.1"/>
    </source>
</evidence>
<sequence length="505" mass="56173">MGLRGWTYSDVVGRRFVVALGGIFVALVVSYPYLPVVTDASSNLWIVLGVLVGIPGLALLYGGYQLPQSDIRPELYPTVGEWCLRGILVGLAIVIPIVLASDDPDIVGNTLLLTALGSFAGFGAGRYDARAKTRRLELQETVDQLETSNERLERHRQYTDDILDAIDDVFYVLDESGSLKRWNRSLSKVTGYTDEEISSMTVADFFDEDSDVATAAVRNGFESGSVNVEISIRTKDGDTVPFEFVGSTLEDTSGDPVLAGIGRDVTDRVERERRLKESNERLEQFAYAASHDLQEPLRMVSSYLRLLERRYSDDLDEDAREFLEFAVDGADRMRDMIYGLLAYSRVETKGEPLEPVDLNEVVGDVLEDLDVQITESGPDIEIEELPRVMGDKGQLRQVFQNLISNALEYSGNDPPQVRISAERNSSTWEVSVRDEGIGIEPDEQDRIFEVFQRLHAPDEYEGSGIGLALCERIVERHGGDIWVESEPGEGSTFSFTLPAADDRSE</sequence>
<evidence type="ECO:0000313" key="12">
    <source>
        <dbReference type="Proteomes" id="UP000199289"/>
    </source>
</evidence>
<dbReference type="EC" id="2.7.13.3" evidence="2"/>
<dbReference type="PROSITE" id="PS50109">
    <property type="entry name" value="HIS_KIN"/>
    <property type="match status" value="1"/>
</dbReference>
<reference evidence="10 13" key="3">
    <citation type="submission" date="2018-07" db="EMBL/GenBank/DDBJ databases">
        <title>Genome sequence of extremly halophilic archaeon Halopelagius longus strain BC12-B1.</title>
        <authorList>
            <person name="Zhang X."/>
        </authorList>
    </citation>
    <scope>NUCLEOTIDE SEQUENCE [LARGE SCALE GENOMIC DNA]</scope>
    <source>
        <strain evidence="10 13">BC12-B1</strain>
    </source>
</reference>
<evidence type="ECO:0000256" key="2">
    <source>
        <dbReference type="ARBA" id="ARBA00012438"/>
    </source>
</evidence>
<keyword evidence="6" id="KW-0812">Transmembrane</keyword>
<dbReference type="Gene3D" id="1.10.287.130">
    <property type="match status" value="1"/>
</dbReference>
<dbReference type="FunFam" id="3.30.565.10:FF:000006">
    <property type="entry name" value="Sensor histidine kinase WalK"/>
    <property type="match status" value="1"/>
</dbReference>
<dbReference type="Proteomes" id="UP000255421">
    <property type="component" value="Unassembled WGS sequence"/>
</dbReference>
<dbReference type="RefSeq" id="WP_092537825.1">
    <property type="nucleotide sequence ID" value="NZ_FNKQ01000003.1"/>
</dbReference>
<dbReference type="InterPro" id="IPR003594">
    <property type="entry name" value="HATPase_dom"/>
</dbReference>
<dbReference type="InterPro" id="IPR036097">
    <property type="entry name" value="HisK_dim/P_sf"/>
</dbReference>
<dbReference type="InterPro" id="IPR000014">
    <property type="entry name" value="PAS"/>
</dbReference>
<dbReference type="InterPro" id="IPR000700">
    <property type="entry name" value="PAS-assoc_C"/>
</dbReference>
<evidence type="ECO:0000313" key="10">
    <source>
        <dbReference type="EMBL" id="RDI71406.1"/>
    </source>
</evidence>
<keyword evidence="3" id="KW-0597">Phosphoprotein</keyword>
<dbReference type="EMBL" id="FNKQ01000003">
    <property type="protein sequence ID" value="SDQ78066.1"/>
    <property type="molecule type" value="Genomic_DNA"/>
</dbReference>